<dbReference type="PROSITE" id="PS51207">
    <property type="entry name" value="PXA"/>
    <property type="match status" value="1"/>
</dbReference>
<accession>A0A8T9CBW2</accession>
<organism evidence="5 6">
    <name type="scientific">Lachnellula suecica</name>
    <dbReference type="NCBI Taxonomy" id="602035"/>
    <lineage>
        <taxon>Eukaryota</taxon>
        <taxon>Fungi</taxon>
        <taxon>Dikarya</taxon>
        <taxon>Ascomycota</taxon>
        <taxon>Pezizomycotina</taxon>
        <taxon>Leotiomycetes</taxon>
        <taxon>Helotiales</taxon>
        <taxon>Lachnaceae</taxon>
        <taxon>Lachnellula</taxon>
    </lineage>
</organism>
<keyword evidence="2" id="KW-0963">Cytoplasm</keyword>
<evidence type="ECO:0000313" key="6">
    <source>
        <dbReference type="Proteomes" id="UP000469558"/>
    </source>
</evidence>
<dbReference type="GO" id="GO:0005770">
    <property type="term" value="C:late endosome"/>
    <property type="evidence" value="ECO:0007669"/>
    <property type="project" value="TreeGrafter"/>
</dbReference>
<dbReference type="EMBL" id="QGMK01000211">
    <property type="protein sequence ID" value="TVY83265.1"/>
    <property type="molecule type" value="Genomic_DNA"/>
</dbReference>
<dbReference type="PANTHER" id="PTHR22999">
    <property type="entry name" value="PX SERINE/THREONINE KINASE PXK"/>
    <property type="match status" value="1"/>
</dbReference>
<evidence type="ECO:0000256" key="1">
    <source>
        <dbReference type="ARBA" id="ARBA00004496"/>
    </source>
</evidence>
<dbReference type="Pfam" id="PF02194">
    <property type="entry name" value="PXA"/>
    <property type="match status" value="1"/>
</dbReference>
<feature type="compositionally biased region" description="Polar residues" evidence="3">
    <location>
        <begin position="37"/>
        <end position="48"/>
    </location>
</feature>
<sequence>MSRLQPRLKATATSNVSPQSASALSIPIPTSKEPLSRTATPIARQNSRLPPADPVSDRATLFLIRRTLCSHLSDKGRSTPAPIDELLPPLTSSNEVDLQLYALIAIIIREFVHTWYTKITPDPYFVEEVVKIIAHCTRALEQRLRKVDLESLLFDELPDLLETHVRAYRIANYSSHPPPLEGDPRRIYHSLWPFPALAPVPDNNGPLVQQQLNNEAAYRQLLVHGVLAVLLPTEDLENDCLTTLVGQIFSEMILGGGIGGKASEPWLLWEGITKIGETIQTQLPNSKAAVRLDRSNSESSNQPPLDVTGGNTKGWNIGWSIQRTFWLILQYAFLTFTTIRFLIVTVATSSSLPSRIPATKKLTGSAKTSDHISGPKPHSERTSDATIRPLKRPIIKMKLWSCVSSLFDLAIRMPWLYGTISMLQWGALAGPGELGNADGMLDKILSHAIQTRVLDPSLLPLLLRNARAALFPNNTLAPPRTIPSPAEQLLIRRRCAETILSLMPAKMQDIYFGAVKERRVQEVEEVLNVFSDSYCNKHLLYGVVELIIVRLIPELSEKGVDELLDERLS</sequence>
<feature type="region of interest" description="Disordered" evidence="3">
    <location>
        <begin position="1"/>
        <end position="53"/>
    </location>
</feature>
<keyword evidence="6" id="KW-1185">Reference proteome</keyword>
<evidence type="ECO:0000256" key="3">
    <source>
        <dbReference type="SAM" id="MobiDB-lite"/>
    </source>
</evidence>
<feature type="region of interest" description="Disordered" evidence="3">
    <location>
        <begin position="363"/>
        <end position="384"/>
    </location>
</feature>
<name>A0A8T9CBW2_9HELO</name>
<dbReference type="PANTHER" id="PTHR22999:SF23">
    <property type="entry name" value="SORTING NEXIN-16"/>
    <property type="match status" value="1"/>
</dbReference>
<dbReference type="GO" id="GO:0005769">
    <property type="term" value="C:early endosome"/>
    <property type="evidence" value="ECO:0007669"/>
    <property type="project" value="TreeGrafter"/>
</dbReference>
<feature type="domain" description="PXA" evidence="4">
    <location>
        <begin position="93"/>
        <end position="279"/>
    </location>
</feature>
<dbReference type="SMART" id="SM00313">
    <property type="entry name" value="PXA"/>
    <property type="match status" value="1"/>
</dbReference>
<dbReference type="InterPro" id="IPR051837">
    <property type="entry name" value="SortingNexin/PXDomain-PKLike"/>
</dbReference>
<dbReference type="Proteomes" id="UP000469558">
    <property type="component" value="Unassembled WGS sequence"/>
</dbReference>
<feature type="compositionally biased region" description="Polar residues" evidence="3">
    <location>
        <begin position="11"/>
        <end position="23"/>
    </location>
</feature>
<dbReference type="OrthoDB" id="5582218at2759"/>
<protein>
    <submittedName>
        <fullName evidence="5">PXA domain protein</fullName>
    </submittedName>
</protein>
<reference evidence="5 6" key="1">
    <citation type="submission" date="2018-05" db="EMBL/GenBank/DDBJ databases">
        <title>Genome sequencing and assembly of the regulated plant pathogen Lachnellula willkommii and related sister species for the development of diagnostic species identification markers.</title>
        <authorList>
            <person name="Giroux E."/>
            <person name="Bilodeau G."/>
        </authorList>
    </citation>
    <scope>NUCLEOTIDE SEQUENCE [LARGE SCALE GENOMIC DNA]</scope>
    <source>
        <strain evidence="5 6">CBS 268.59</strain>
    </source>
</reference>
<dbReference type="InterPro" id="IPR003114">
    <property type="entry name" value="Phox_assoc"/>
</dbReference>
<evidence type="ECO:0000313" key="5">
    <source>
        <dbReference type="EMBL" id="TVY83265.1"/>
    </source>
</evidence>
<comment type="subcellular location">
    <subcellularLocation>
        <location evidence="1">Cytoplasm</location>
    </subcellularLocation>
</comment>
<gene>
    <name evidence="5" type="primary">pxa1</name>
    <name evidence="5" type="ORF">LSUE1_G002158</name>
</gene>
<dbReference type="GO" id="GO:0045022">
    <property type="term" value="P:early endosome to late endosome transport"/>
    <property type="evidence" value="ECO:0007669"/>
    <property type="project" value="TreeGrafter"/>
</dbReference>
<dbReference type="GO" id="GO:0035091">
    <property type="term" value="F:phosphatidylinositol binding"/>
    <property type="evidence" value="ECO:0007669"/>
    <property type="project" value="TreeGrafter"/>
</dbReference>
<comment type="caution">
    <text evidence="5">The sequence shown here is derived from an EMBL/GenBank/DDBJ whole genome shotgun (WGS) entry which is preliminary data.</text>
</comment>
<dbReference type="AlphaFoldDB" id="A0A8T9CBW2"/>
<evidence type="ECO:0000259" key="4">
    <source>
        <dbReference type="PROSITE" id="PS51207"/>
    </source>
</evidence>
<evidence type="ECO:0000256" key="2">
    <source>
        <dbReference type="ARBA" id="ARBA00022490"/>
    </source>
</evidence>
<proteinExistence type="predicted"/>